<comment type="catalytic activity">
    <reaction evidence="8">
        <text>uroporphyrinogen III + 4 H(+) = coproporphyrinogen III + 4 CO2</text>
        <dbReference type="Rhea" id="RHEA:19865"/>
        <dbReference type="ChEBI" id="CHEBI:15378"/>
        <dbReference type="ChEBI" id="CHEBI:16526"/>
        <dbReference type="ChEBI" id="CHEBI:57308"/>
        <dbReference type="ChEBI" id="CHEBI:57309"/>
        <dbReference type="EC" id="4.1.1.37"/>
    </reaction>
</comment>
<dbReference type="SUPFAM" id="SSF51726">
    <property type="entry name" value="UROD/MetE-like"/>
    <property type="match status" value="1"/>
</dbReference>
<gene>
    <name evidence="11" type="ORF">DBW97_03140</name>
</gene>
<organism evidence="11 12">
    <name type="scientific">SAR86 cluster bacterium</name>
    <dbReference type="NCBI Taxonomy" id="2030880"/>
    <lineage>
        <taxon>Bacteria</taxon>
        <taxon>Pseudomonadati</taxon>
        <taxon>Pseudomonadota</taxon>
        <taxon>Gammaproteobacteria</taxon>
        <taxon>SAR86 cluster</taxon>
    </lineage>
</organism>
<evidence type="ECO:0000313" key="11">
    <source>
        <dbReference type="EMBL" id="RCL38263.1"/>
    </source>
</evidence>
<dbReference type="InterPro" id="IPR038071">
    <property type="entry name" value="UROD/MetE-like_sf"/>
</dbReference>
<dbReference type="EC" id="4.1.1.37" evidence="3 7"/>
<dbReference type="UniPathway" id="UPA00251">
    <property type="reaction ID" value="UER00321"/>
</dbReference>
<comment type="similarity">
    <text evidence="2 9">Belongs to the uroporphyrinogen decarboxylase family.</text>
</comment>
<reference evidence="11 12" key="1">
    <citation type="journal article" date="2018" name="Microbiome">
        <title>Fine metagenomic profile of the Mediterranean stratified and mixed water columns revealed by assembly and recruitment.</title>
        <authorList>
            <person name="Haro-Moreno J.M."/>
            <person name="Lopez-Perez M."/>
            <person name="De La Torre J.R."/>
            <person name="Picazo A."/>
            <person name="Camacho A."/>
            <person name="Rodriguez-Valera F."/>
        </authorList>
    </citation>
    <scope>NUCLEOTIDE SEQUENCE [LARGE SCALE GENOMIC DNA]</scope>
    <source>
        <strain evidence="11">MED-G83</strain>
    </source>
</reference>
<proteinExistence type="inferred from homology"/>
<keyword evidence="5 8" id="KW-0456">Lyase</keyword>
<dbReference type="PANTHER" id="PTHR21091:SF169">
    <property type="entry name" value="UROPORPHYRINOGEN DECARBOXYLASE"/>
    <property type="match status" value="1"/>
</dbReference>
<dbReference type="NCBIfam" id="TIGR01464">
    <property type="entry name" value="hemE"/>
    <property type="match status" value="1"/>
</dbReference>
<dbReference type="EMBL" id="QOPD01000004">
    <property type="protein sequence ID" value="RCL38263.1"/>
    <property type="molecule type" value="Genomic_DNA"/>
</dbReference>
<comment type="pathway">
    <text evidence="1 8">Porphyrin-containing compound metabolism; protoporphyrin-IX biosynthesis; coproporphyrinogen-III from 5-aminolevulinate: step 4/4.</text>
</comment>
<name>A0A368BLT1_9GAMM</name>
<evidence type="ECO:0000313" key="12">
    <source>
        <dbReference type="Proteomes" id="UP000252147"/>
    </source>
</evidence>
<feature type="domain" description="Uroporphyrinogen decarboxylase (URO-D)" evidence="10">
    <location>
        <begin position="39"/>
        <end position="48"/>
    </location>
</feature>
<dbReference type="GO" id="GO:0005829">
    <property type="term" value="C:cytosol"/>
    <property type="evidence" value="ECO:0007669"/>
    <property type="project" value="TreeGrafter"/>
</dbReference>
<dbReference type="Pfam" id="PF01208">
    <property type="entry name" value="URO-D"/>
    <property type="match status" value="1"/>
</dbReference>
<evidence type="ECO:0000256" key="7">
    <source>
        <dbReference type="NCBIfam" id="TIGR01464"/>
    </source>
</evidence>
<dbReference type="Gene3D" id="3.20.20.210">
    <property type="match status" value="1"/>
</dbReference>
<dbReference type="Proteomes" id="UP000252147">
    <property type="component" value="Unassembled WGS sequence"/>
</dbReference>
<evidence type="ECO:0000256" key="4">
    <source>
        <dbReference type="ARBA" id="ARBA00022793"/>
    </source>
</evidence>
<dbReference type="InterPro" id="IPR000257">
    <property type="entry name" value="Uroporphyrinogen_deCOase"/>
</dbReference>
<evidence type="ECO:0000259" key="10">
    <source>
        <dbReference type="PROSITE" id="PS00906"/>
    </source>
</evidence>
<dbReference type="GO" id="GO:0006782">
    <property type="term" value="P:protoporphyrinogen IX biosynthetic process"/>
    <property type="evidence" value="ECO:0007669"/>
    <property type="project" value="UniProtKB-UniPathway"/>
</dbReference>
<keyword evidence="4 8" id="KW-0210">Decarboxylase</keyword>
<evidence type="ECO:0000256" key="6">
    <source>
        <dbReference type="ARBA" id="ARBA00023244"/>
    </source>
</evidence>
<dbReference type="PROSITE" id="PS00906">
    <property type="entry name" value="UROD_1"/>
    <property type="match status" value="1"/>
</dbReference>
<protein>
    <recommendedName>
        <fullName evidence="3 7">Uroporphyrinogen decarboxylase</fullName>
        <ecNumber evidence="3 7">4.1.1.37</ecNumber>
    </recommendedName>
</protein>
<accession>A0A368BLT1</accession>
<evidence type="ECO:0000256" key="1">
    <source>
        <dbReference type="ARBA" id="ARBA00004804"/>
    </source>
</evidence>
<evidence type="ECO:0000256" key="5">
    <source>
        <dbReference type="ARBA" id="ARBA00023239"/>
    </source>
</evidence>
<dbReference type="PANTHER" id="PTHR21091">
    <property type="entry name" value="METHYLTETRAHYDROFOLATE:HOMOCYSTEINE METHYLTRANSFERASE RELATED"/>
    <property type="match status" value="1"/>
</dbReference>
<evidence type="ECO:0000256" key="9">
    <source>
        <dbReference type="RuleBase" id="RU004169"/>
    </source>
</evidence>
<evidence type="ECO:0000256" key="2">
    <source>
        <dbReference type="ARBA" id="ARBA00009935"/>
    </source>
</evidence>
<dbReference type="InterPro" id="IPR006361">
    <property type="entry name" value="Uroporphyrinogen_deCO2ase_HemE"/>
</dbReference>
<evidence type="ECO:0000256" key="3">
    <source>
        <dbReference type="ARBA" id="ARBA00012288"/>
    </source>
</evidence>
<sequence length="355" mass="40765">MKKATHMNYRSLLETLLKILDHRVYLDALNQTNNKPYVPVWFLRQAGRYMPEYRAVRSKFSDFFEMIKQPEVCCELTMQPLNKFPLDAAITFSDILTVPEAMGLEIKFIEKRGPVFSKSIIKDGTLNLSIDGVNKKLNYVYQATALIKSNINIPLIGFAGSPWTIFTYMFYGESPKDFSHIGRYVKNNSDYVHQILEHVTNASAQYLQSQIEHGADCVQIFDSWGGILQDNYQEFSLQYINKIKESLPKNIPCILYSRGMTLKPYLNETSLKCFNLDSGERLDDYLDHKIAIQGNIDPKVFHKSENEIRTLADDIYSKYKSNNNYICNLGSGITPDIDPNKVGLFLNSLRLLNSE</sequence>
<comment type="caution">
    <text evidence="11">The sequence shown here is derived from an EMBL/GenBank/DDBJ whole genome shotgun (WGS) entry which is preliminary data.</text>
</comment>
<keyword evidence="6 8" id="KW-0627">Porphyrin biosynthesis</keyword>
<dbReference type="AlphaFoldDB" id="A0A368BLT1"/>
<evidence type="ECO:0000256" key="8">
    <source>
        <dbReference type="RuleBase" id="RU000554"/>
    </source>
</evidence>
<dbReference type="GO" id="GO:0004853">
    <property type="term" value="F:uroporphyrinogen decarboxylase activity"/>
    <property type="evidence" value="ECO:0007669"/>
    <property type="project" value="UniProtKB-UniRule"/>
</dbReference>